<reference evidence="2" key="1">
    <citation type="journal article" date="2023" name="G3 (Bethesda)">
        <title>Whole genome assemblies of Zophobas morio and Tenebrio molitor.</title>
        <authorList>
            <person name="Kaur S."/>
            <person name="Stinson S.A."/>
            <person name="diCenzo G.C."/>
        </authorList>
    </citation>
    <scope>NUCLEOTIDE SEQUENCE</scope>
    <source>
        <strain evidence="2">QUZm001</strain>
    </source>
</reference>
<sequence>MKVYNNNNYFMISCQPRTHQSNFAKYGQNSPESISQKQDLNLATVKIGGCAGQHLPSTNPARFSQTGRRCRKSAPPPLKPLALELQHTESAPDMNISWCKLDT</sequence>
<proteinExistence type="predicted"/>
<dbReference type="EMBL" id="JALNTZ010000005">
    <property type="protein sequence ID" value="KAJ3651473.1"/>
    <property type="molecule type" value="Genomic_DNA"/>
</dbReference>
<accession>A0AA38MCP0</accession>
<name>A0AA38MCP0_9CUCU</name>
<gene>
    <name evidence="2" type="ORF">Zmor_017511</name>
</gene>
<evidence type="ECO:0000313" key="2">
    <source>
        <dbReference type="EMBL" id="KAJ3651473.1"/>
    </source>
</evidence>
<keyword evidence="3" id="KW-1185">Reference proteome</keyword>
<feature type="compositionally biased region" description="Polar residues" evidence="1">
    <location>
        <begin position="56"/>
        <end position="67"/>
    </location>
</feature>
<protein>
    <submittedName>
        <fullName evidence="2">Uncharacterized protein</fullName>
    </submittedName>
</protein>
<feature type="region of interest" description="Disordered" evidence="1">
    <location>
        <begin position="56"/>
        <end position="76"/>
    </location>
</feature>
<evidence type="ECO:0000256" key="1">
    <source>
        <dbReference type="SAM" id="MobiDB-lite"/>
    </source>
</evidence>
<dbReference type="AlphaFoldDB" id="A0AA38MCP0"/>
<dbReference type="Proteomes" id="UP001168821">
    <property type="component" value="Unassembled WGS sequence"/>
</dbReference>
<evidence type="ECO:0000313" key="3">
    <source>
        <dbReference type="Proteomes" id="UP001168821"/>
    </source>
</evidence>
<organism evidence="2 3">
    <name type="scientific">Zophobas morio</name>
    <dbReference type="NCBI Taxonomy" id="2755281"/>
    <lineage>
        <taxon>Eukaryota</taxon>
        <taxon>Metazoa</taxon>
        <taxon>Ecdysozoa</taxon>
        <taxon>Arthropoda</taxon>
        <taxon>Hexapoda</taxon>
        <taxon>Insecta</taxon>
        <taxon>Pterygota</taxon>
        <taxon>Neoptera</taxon>
        <taxon>Endopterygota</taxon>
        <taxon>Coleoptera</taxon>
        <taxon>Polyphaga</taxon>
        <taxon>Cucujiformia</taxon>
        <taxon>Tenebrionidae</taxon>
        <taxon>Zophobas</taxon>
    </lineage>
</organism>
<comment type="caution">
    <text evidence="2">The sequence shown here is derived from an EMBL/GenBank/DDBJ whole genome shotgun (WGS) entry which is preliminary data.</text>
</comment>